<gene>
    <name evidence="9" type="ORF">POM88_015353</name>
</gene>
<dbReference type="GO" id="GO:0015074">
    <property type="term" value="P:DNA integration"/>
    <property type="evidence" value="ECO:0007669"/>
    <property type="project" value="InterPro"/>
</dbReference>
<keyword evidence="10" id="KW-1185">Reference proteome</keyword>
<comment type="caution">
    <text evidence="9">The sequence shown here is derived from an EMBL/GenBank/DDBJ whole genome shotgun (WGS) entry which is preliminary data.</text>
</comment>
<keyword evidence="5" id="KW-0862">Zinc</keyword>
<dbReference type="InterPro" id="IPR001878">
    <property type="entry name" value="Znf_CCHC"/>
</dbReference>
<feature type="compositionally biased region" description="Polar residues" evidence="6">
    <location>
        <begin position="1315"/>
        <end position="1336"/>
    </location>
</feature>
<evidence type="ECO:0000313" key="9">
    <source>
        <dbReference type="EMBL" id="KAK1387175.1"/>
    </source>
</evidence>
<feature type="region of interest" description="Disordered" evidence="6">
    <location>
        <begin position="656"/>
        <end position="676"/>
    </location>
</feature>
<keyword evidence="5" id="KW-0863">Zinc-finger</keyword>
<dbReference type="PROSITE" id="PS50994">
    <property type="entry name" value="INTEGRASE"/>
    <property type="match status" value="1"/>
</dbReference>
<dbReference type="GO" id="GO:0006508">
    <property type="term" value="P:proteolysis"/>
    <property type="evidence" value="ECO:0007669"/>
    <property type="project" value="UniProtKB-KW"/>
</dbReference>
<evidence type="ECO:0000256" key="5">
    <source>
        <dbReference type="PROSITE-ProRule" id="PRU00047"/>
    </source>
</evidence>
<dbReference type="InterPro" id="IPR039537">
    <property type="entry name" value="Retrotran_Ty1/copia-like"/>
</dbReference>
<keyword evidence="4" id="KW-0378">Hydrolase</keyword>
<dbReference type="CDD" id="cd09272">
    <property type="entry name" value="RNase_HI_RT_Ty1"/>
    <property type="match status" value="1"/>
</dbReference>
<name>A0AAD8INI8_9APIA</name>
<dbReference type="SUPFAM" id="SSF56672">
    <property type="entry name" value="DNA/RNA polymerases"/>
    <property type="match status" value="1"/>
</dbReference>
<dbReference type="InterPro" id="IPR036875">
    <property type="entry name" value="Znf_CCHC_sf"/>
</dbReference>
<evidence type="ECO:0000259" key="7">
    <source>
        <dbReference type="PROSITE" id="PS50158"/>
    </source>
</evidence>
<dbReference type="Pfam" id="PF13976">
    <property type="entry name" value="gag_pre-integrs"/>
    <property type="match status" value="1"/>
</dbReference>
<evidence type="ECO:0000256" key="3">
    <source>
        <dbReference type="ARBA" id="ARBA00022750"/>
    </source>
</evidence>
<dbReference type="Pfam" id="PF00098">
    <property type="entry name" value="zf-CCHC"/>
    <property type="match status" value="1"/>
</dbReference>
<evidence type="ECO:0000259" key="8">
    <source>
        <dbReference type="PROSITE" id="PS50994"/>
    </source>
</evidence>
<protein>
    <recommendedName>
        <fullName evidence="11">Gag-pol polyprotein</fullName>
    </recommendedName>
</protein>
<dbReference type="EMBL" id="JAUIZM010000004">
    <property type="protein sequence ID" value="KAK1387175.1"/>
    <property type="molecule type" value="Genomic_DNA"/>
</dbReference>
<dbReference type="InterPro" id="IPR025724">
    <property type="entry name" value="GAG-pre-integrase_dom"/>
</dbReference>
<dbReference type="InterPro" id="IPR012337">
    <property type="entry name" value="RNaseH-like_sf"/>
</dbReference>
<keyword evidence="1" id="KW-0645">Protease</keyword>
<evidence type="ECO:0008006" key="11">
    <source>
        <dbReference type="Google" id="ProtNLM"/>
    </source>
</evidence>
<dbReference type="InterPro" id="IPR054722">
    <property type="entry name" value="PolX-like_BBD"/>
</dbReference>
<evidence type="ECO:0000256" key="1">
    <source>
        <dbReference type="ARBA" id="ARBA00022670"/>
    </source>
</evidence>
<organism evidence="9 10">
    <name type="scientific">Heracleum sosnowskyi</name>
    <dbReference type="NCBI Taxonomy" id="360622"/>
    <lineage>
        <taxon>Eukaryota</taxon>
        <taxon>Viridiplantae</taxon>
        <taxon>Streptophyta</taxon>
        <taxon>Embryophyta</taxon>
        <taxon>Tracheophyta</taxon>
        <taxon>Spermatophyta</taxon>
        <taxon>Magnoliopsida</taxon>
        <taxon>eudicotyledons</taxon>
        <taxon>Gunneridae</taxon>
        <taxon>Pentapetalae</taxon>
        <taxon>asterids</taxon>
        <taxon>campanulids</taxon>
        <taxon>Apiales</taxon>
        <taxon>Apiaceae</taxon>
        <taxon>Apioideae</taxon>
        <taxon>apioid superclade</taxon>
        <taxon>Tordylieae</taxon>
        <taxon>Tordyliinae</taxon>
        <taxon>Heracleum</taxon>
    </lineage>
</organism>
<evidence type="ECO:0000313" key="10">
    <source>
        <dbReference type="Proteomes" id="UP001237642"/>
    </source>
</evidence>
<dbReference type="InterPro" id="IPR013103">
    <property type="entry name" value="RVT_2"/>
</dbReference>
<sequence length="1913" mass="218429">MVKKDAGVKIPVLDKDNYFHWKVKMHLHLMSMDERYVDCIEKGPHVPMKFASRVGVPDDAPDVEIPKPVSEWTIEDLAEIHKDKRTMNILFNGLEQEIFDNVINCTTSKEVWDTVRTLCEGTEQVRENKMQLLIQQYEHFHFKAGETLNDTFSRFQKLLNGLKLYGRIYQTKDSNLKFLRALPKEWKPMTVSLRNTQEYKDYTLERLYGTFKTYELEMEQDEEIEKVQKKGGSIALIASVNQLEDDTEEAAKATTSRASCRSDVSKGKGKMTEEEEPEPANLDDLDEIDEHIAFLSRKFSKFKFKRNSEARQPRRDFQPNKSNWIEKSKSKCFNCGMLGHFAGDCRKPKIEKSNRKFEPVDYKKKYFELLKQKEKAFMSQEYDWAGNGEDFDDDVEYVNLALMANNHEQEASSSSNQVTITNLSELSKEECDSVVNEMSTVLYNLRVTLKSLTKENSRIKETNLLLSDRNAMLEAQLIEFEKMRCVSRDAKKELENVLQREEILKTQLEIEQSVIAKWKDARNVATNIINVQGMESFCEQSWKKNKEKLGYVCETLESETESTNNNDHLLKVDMSTECNVSLTDEPSTDQGISLTEKRKDELTRLNNKYGPVTKNFVQGESSKSKKVEKPVERANVGHLSNKQLKDKLENVQVEAKGNKKNNRNGKVGINKHNNYTPDKYAPRKTCVNCGSVSHLSTNCKSVKKTVKVKIPKPAMNSSMPTMPVMPNMFAPYAQFQNPYASMPFVSNPYMNMFNVPQMPWNMNNMFVPPIMHAVNENVSNPQKSTPRIKIDLNQSEPKGDKRNLWYLDSGCSRHMTGDSTLLTEFQERAGPCIAFGDDSKGYTKGYGLISKENVIIDEVALVDGLKHNLLSISQLCDKGFLVTFSKEACVVSKGGNNNVVMTGFRRGNVYIVDFSSTSPETITCLFSKASKDESWLWHKKLSHLNFKVMNDLVRKDLARGIPQVEFSKDGLCDACQKGKQKKASFKSKTESSIVHQLELLHMDLFGPVNVMSISKKKYCLVIVDEFSRFTWTFFLLSKDEASEIIINHIKMVNNHPDLKVRRIRSDNGTEFKNSSMKVFCEENGILHEFSAARTPQQNGVVERKNRTLIEAARTMLDESKLPTYFWAEAVNTACFTQNISLINQAKGMTPYQLLKRKKPLLDFLHVFRCKCFVLRNQAEHLGKFEAKADEAIFVGYAAGKAYRVYNLITNIVMESVHVVFDDLKIQGLCDEGFHESLSFENEEGEQIDHDKTIEKQSKVVVSSTDESSSEDEIAALRLKRIAASRPNGHFVDSQNERFVDSQNGHSVDSHRNASRSDQLGTTNSGGVSQGQISNQGNHDHEATSSRANLPPSRKWTKDHPFELIIGDVSSKVQTRRATQEECLYSSFLSQDEPKKVEDALLDPDWVLAMQEELNQFERNNVWKLVPKPKDRSVIGTKWVFRNKMDENGIVTRNKARLVAKGYSREEGIDFDETFAPVARLEAIRIFLAYAAHANFKVYQMDVKSAFLNGELEEEVYVSQPPGFEDDDFPEYVYFLLKALYGLKQAPRAWYDTLSQFLLENHFTRGTVDKTLFHRVVNGSTILVQIYVDDIIFGSTDVKLCQKFAKLMQSKYEMSMMGELTYFLGLQVKQVNEGIFISQTKYIHDLLKKFNLMECSPAKTPMPTATKLELNTKEKSVDISGYRGMVGSLLYLTASRPDIMFATCLCARFQADPRESHLVAIKRIFRYLKGTPNLGIWYPREFGFELIGYSDADFAGCKIDRKSTTSTCQFLGNKLVSWFSKKQNSVSTSTAEAEYIAAGSCCAQILWMKNQLLDYGIRVEKIPIFCDNTSAIAITENPVQHSRTKHIDIKYHFIREHVMNGTVELHFVPSEQQLADIFTKPLDESTFSRLVSELGKGEILSKSKLLCQRNAPFR</sequence>
<dbReference type="Pfam" id="PF25597">
    <property type="entry name" value="SH3_retrovirus"/>
    <property type="match status" value="1"/>
</dbReference>
<feature type="domain" description="CCHC-type" evidence="7">
    <location>
        <begin position="331"/>
        <end position="347"/>
    </location>
</feature>
<accession>A0AAD8INI8</accession>
<dbReference type="Pfam" id="PF00665">
    <property type="entry name" value="rve"/>
    <property type="match status" value="1"/>
</dbReference>
<proteinExistence type="predicted"/>
<feature type="compositionally biased region" description="Basic and acidic residues" evidence="6">
    <location>
        <begin position="1246"/>
        <end position="1257"/>
    </location>
</feature>
<dbReference type="InterPro" id="IPR001584">
    <property type="entry name" value="Integrase_cat-core"/>
</dbReference>
<reference evidence="9" key="1">
    <citation type="submission" date="2023-02" db="EMBL/GenBank/DDBJ databases">
        <title>Genome of toxic invasive species Heracleum sosnowskyi carries increased number of genes despite the absence of recent whole-genome duplications.</title>
        <authorList>
            <person name="Schelkunov M."/>
            <person name="Shtratnikova V."/>
            <person name="Makarenko M."/>
            <person name="Klepikova A."/>
            <person name="Omelchenko D."/>
            <person name="Novikova G."/>
            <person name="Obukhova E."/>
            <person name="Bogdanov V."/>
            <person name="Penin A."/>
            <person name="Logacheva M."/>
        </authorList>
    </citation>
    <scope>NUCLEOTIDE SEQUENCE</scope>
    <source>
        <strain evidence="9">Hsosn_3</strain>
        <tissue evidence="9">Leaf</tissue>
    </source>
</reference>
<reference evidence="9" key="2">
    <citation type="submission" date="2023-05" db="EMBL/GenBank/DDBJ databases">
        <authorList>
            <person name="Schelkunov M.I."/>
        </authorList>
    </citation>
    <scope>NUCLEOTIDE SEQUENCE</scope>
    <source>
        <strain evidence="9">Hsosn_3</strain>
        <tissue evidence="9">Leaf</tissue>
    </source>
</reference>
<evidence type="ECO:0000256" key="4">
    <source>
        <dbReference type="ARBA" id="ARBA00022801"/>
    </source>
</evidence>
<dbReference type="PANTHER" id="PTHR42648:SF32">
    <property type="entry name" value="RIBONUCLEASE H-LIKE DOMAIN, GAG-PRE-INTEGRASE DOMAIN PROTEIN-RELATED"/>
    <property type="match status" value="1"/>
</dbReference>
<evidence type="ECO:0000256" key="2">
    <source>
        <dbReference type="ARBA" id="ARBA00022723"/>
    </source>
</evidence>
<dbReference type="Pfam" id="PF07727">
    <property type="entry name" value="RVT_2"/>
    <property type="match status" value="1"/>
</dbReference>
<dbReference type="GO" id="GO:0003676">
    <property type="term" value="F:nucleic acid binding"/>
    <property type="evidence" value="ECO:0007669"/>
    <property type="project" value="InterPro"/>
</dbReference>
<dbReference type="PROSITE" id="PS50158">
    <property type="entry name" value="ZF_CCHC"/>
    <property type="match status" value="1"/>
</dbReference>
<dbReference type="Pfam" id="PF22936">
    <property type="entry name" value="Pol_BBD"/>
    <property type="match status" value="1"/>
</dbReference>
<feature type="domain" description="Integrase catalytic" evidence="8">
    <location>
        <begin position="991"/>
        <end position="1158"/>
    </location>
</feature>
<dbReference type="SUPFAM" id="SSF57756">
    <property type="entry name" value="Retrovirus zinc finger-like domains"/>
    <property type="match status" value="1"/>
</dbReference>
<dbReference type="InterPro" id="IPR043502">
    <property type="entry name" value="DNA/RNA_pol_sf"/>
</dbReference>
<feature type="region of interest" description="Disordered" evidence="6">
    <location>
        <begin position="1288"/>
        <end position="1356"/>
    </location>
</feature>
<dbReference type="PANTHER" id="PTHR42648">
    <property type="entry name" value="TRANSPOSASE, PUTATIVE-RELATED"/>
    <property type="match status" value="1"/>
</dbReference>
<dbReference type="InterPro" id="IPR057670">
    <property type="entry name" value="SH3_retrovirus"/>
</dbReference>
<dbReference type="GO" id="GO:0004190">
    <property type="term" value="F:aspartic-type endopeptidase activity"/>
    <property type="evidence" value="ECO:0007669"/>
    <property type="project" value="UniProtKB-KW"/>
</dbReference>
<evidence type="ECO:0000256" key="6">
    <source>
        <dbReference type="SAM" id="MobiDB-lite"/>
    </source>
</evidence>
<dbReference type="Proteomes" id="UP001237642">
    <property type="component" value="Unassembled WGS sequence"/>
</dbReference>
<dbReference type="SUPFAM" id="SSF53098">
    <property type="entry name" value="Ribonuclease H-like"/>
    <property type="match status" value="1"/>
</dbReference>
<feature type="region of interest" description="Disordered" evidence="6">
    <location>
        <begin position="250"/>
        <end position="279"/>
    </location>
</feature>
<feature type="compositionally biased region" description="Basic and acidic residues" evidence="6">
    <location>
        <begin position="263"/>
        <end position="272"/>
    </location>
</feature>
<dbReference type="SMART" id="SM00343">
    <property type="entry name" value="ZnF_C2HC"/>
    <property type="match status" value="2"/>
</dbReference>
<dbReference type="Gene3D" id="3.30.420.10">
    <property type="entry name" value="Ribonuclease H-like superfamily/Ribonuclease H"/>
    <property type="match status" value="1"/>
</dbReference>
<dbReference type="Pfam" id="PF14223">
    <property type="entry name" value="Retrotran_gag_2"/>
    <property type="match status" value="1"/>
</dbReference>
<dbReference type="InterPro" id="IPR036397">
    <property type="entry name" value="RNaseH_sf"/>
</dbReference>
<keyword evidence="3" id="KW-0064">Aspartyl protease</keyword>
<dbReference type="Gene3D" id="4.10.60.10">
    <property type="entry name" value="Zinc finger, CCHC-type"/>
    <property type="match status" value="1"/>
</dbReference>
<dbReference type="GO" id="GO:0008270">
    <property type="term" value="F:zinc ion binding"/>
    <property type="evidence" value="ECO:0007669"/>
    <property type="project" value="UniProtKB-KW"/>
</dbReference>
<keyword evidence="2" id="KW-0479">Metal-binding</keyword>
<feature type="region of interest" description="Disordered" evidence="6">
    <location>
        <begin position="1244"/>
        <end position="1266"/>
    </location>
</feature>